<name>R0I5Y6_EXST2</name>
<keyword evidence="1" id="KW-0812">Transmembrane</keyword>
<accession>R0I5Y6</accession>
<feature type="transmembrane region" description="Helical" evidence="1">
    <location>
        <begin position="119"/>
        <end position="143"/>
    </location>
</feature>
<dbReference type="EMBL" id="KB908877">
    <property type="protein sequence ID" value="EOA80956.1"/>
    <property type="molecule type" value="Genomic_DNA"/>
</dbReference>
<feature type="transmembrane region" description="Helical" evidence="1">
    <location>
        <begin position="155"/>
        <end position="174"/>
    </location>
</feature>
<dbReference type="AlphaFoldDB" id="R0I5Y6"/>
<dbReference type="OrthoDB" id="3363151at2759"/>
<feature type="transmembrane region" description="Helical" evidence="1">
    <location>
        <begin position="273"/>
        <end position="293"/>
    </location>
</feature>
<keyword evidence="1" id="KW-0472">Membrane</keyword>
<feature type="transmembrane region" description="Helical" evidence="1">
    <location>
        <begin position="395"/>
        <end position="416"/>
    </location>
</feature>
<feature type="transmembrane region" description="Helical" evidence="1">
    <location>
        <begin position="225"/>
        <end position="253"/>
    </location>
</feature>
<evidence type="ECO:0000256" key="1">
    <source>
        <dbReference type="SAM" id="Phobius"/>
    </source>
</evidence>
<dbReference type="eggNOG" id="ENOG502RXFK">
    <property type="taxonomic scope" value="Eukaryota"/>
</dbReference>
<keyword evidence="1" id="KW-1133">Transmembrane helix</keyword>
<evidence type="ECO:0000313" key="2">
    <source>
        <dbReference type="EMBL" id="EOA80956.1"/>
    </source>
</evidence>
<dbReference type="HOGENOM" id="CLU_029045_0_0_1"/>
<keyword evidence="3" id="KW-1185">Reference proteome</keyword>
<reference evidence="2 3" key="2">
    <citation type="journal article" date="2013" name="PLoS Genet.">
        <title>Comparative genome structure, secondary metabolite, and effector coding capacity across Cochliobolus pathogens.</title>
        <authorList>
            <person name="Condon B.J."/>
            <person name="Leng Y."/>
            <person name="Wu D."/>
            <person name="Bushley K.E."/>
            <person name="Ohm R.A."/>
            <person name="Otillar R."/>
            <person name="Martin J."/>
            <person name="Schackwitz W."/>
            <person name="Grimwood J."/>
            <person name="MohdZainudin N."/>
            <person name="Xue C."/>
            <person name="Wang R."/>
            <person name="Manning V.A."/>
            <person name="Dhillon B."/>
            <person name="Tu Z.J."/>
            <person name="Steffenson B.J."/>
            <person name="Salamov A."/>
            <person name="Sun H."/>
            <person name="Lowry S."/>
            <person name="LaButti K."/>
            <person name="Han J."/>
            <person name="Copeland A."/>
            <person name="Lindquist E."/>
            <person name="Barry K."/>
            <person name="Schmutz J."/>
            <person name="Baker S.E."/>
            <person name="Ciuffetti L.M."/>
            <person name="Grigoriev I.V."/>
            <person name="Zhong S."/>
            <person name="Turgeon B.G."/>
        </authorList>
    </citation>
    <scope>NUCLEOTIDE SEQUENCE [LARGE SCALE GENOMIC DNA]</scope>
    <source>
        <strain evidence="3">28A</strain>
    </source>
</reference>
<sequence length="444" mass="49805">MKSELLSSPLAMFAAPSSPHATSNQNYLIGLRGLFVIQSFLFVFFQTFLPAAVPDSKNVDGPSYQVGLRKSFSVLFCNPSLIYGWIIFLSARTICLPYLANKTREVGASSVFRRGVRLWIPTFMAYSIAAMAFSTSSTAYIADFMEATGNISTSVPMRLDGFIVYFNSLFQIFWLNKNYSNQAANNVFPSGTLWIVSVLFQQSYTVYMTMVIVPCTRTSWRVKAMLAFIVAAFWVHSWAWYSITGLLLADAVLNMDFASRSRKGFKLFKYDLPLWPLYATMVFTGILLHFIFISGLEHMRDNELYGHTGIYTGGMLNERMDKDQPMARLDNYLVILGSILLIETFELPRSVLSGSFFVALGRRSFSFFLVQSIIIYTVGIKTYNHMAANGTSTGANGFVCFLVCAPLVTLLAEIFYRLIDLPSVVVARGFWAFMTKEDSVEGSA</sequence>
<feature type="transmembrane region" description="Helical" evidence="1">
    <location>
        <begin position="194"/>
        <end position="213"/>
    </location>
</feature>
<protein>
    <submittedName>
        <fullName evidence="2">Uncharacterized protein</fullName>
    </submittedName>
</protein>
<reference evidence="2 3" key="1">
    <citation type="journal article" date="2012" name="PLoS Pathog.">
        <title>Diverse lifestyles and strategies of plant pathogenesis encoded in the genomes of eighteen Dothideomycetes fungi.</title>
        <authorList>
            <person name="Ohm R.A."/>
            <person name="Feau N."/>
            <person name="Henrissat B."/>
            <person name="Schoch C.L."/>
            <person name="Horwitz B.A."/>
            <person name="Barry K.W."/>
            <person name="Condon B.J."/>
            <person name="Copeland A.C."/>
            <person name="Dhillon B."/>
            <person name="Glaser F."/>
            <person name="Hesse C.N."/>
            <person name="Kosti I."/>
            <person name="LaButti K."/>
            <person name="Lindquist E.A."/>
            <person name="Lucas S."/>
            <person name="Salamov A.A."/>
            <person name="Bradshaw R.E."/>
            <person name="Ciuffetti L."/>
            <person name="Hamelin R.C."/>
            <person name="Kema G.H.J."/>
            <person name="Lawrence C."/>
            <person name="Scott J.A."/>
            <person name="Spatafora J.W."/>
            <person name="Turgeon B.G."/>
            <person name="de Wit P.J.G.M."/>
            <person name="Zhong S."/>
            <person name="Goodwin S.B."/>
            <person name="Grigoriev I.V."/>
        </authorList>
    </citation>
    <scope>NUCLEOTIDE SEQUENCE [LARGE SCALE GENOMIC DNA]</scope>
    <source>
        <strain evidence="3">28A</strain>
    </source>
</reference>
<evidence type="ECO:0000313" key="3">
    <source>
        <dbReference type="Proteomes" id="UP000016935"/>
    </source>
</evidence>
<feature type="transmembrane region" description="Helical" evidence="1">
    <location>
        <begin position="74"/>
        <end position="99"/>
    </location>
</feature>
<organism evidence="2 3">
    <name type="scientific">Exserohilum turcicum (strain 28A)</name>
    <name type="common">Northern leaf blight fungus</name>
    <name type="synonym">Setosphaeria turcica</name>
    <dbReference type="NCBI Taxonomy" id="671987"/>
    <lineage>
        <taxon>Eukaryota</taxon>
        <taxon>Fungi</taxon>
        <taxon>Dikarya</taxon>
        <taxon>Ascomycota</taxon>
        <taxon>Pezizomycotina</taxon>
        <taxon>Dothideomycetes</taxon>
        <taxon>Pleosporomycetidae</taxon>
        <taxon>Pleosporales</taxon>
        <taxon>Pleosporineae</taxon>
        <taxon>Pleosporaceae</taxon>
        <taxon>Exserohilum</taxon>
    </lineage>
</organism>
<proteinExistence type="predicted"/>
<gene>
    <name evidence="2" type="ORF">SETTUDRAFT_35847</name>
</gene>
<dbReference type="Proteomes" id="UP000016935">
    <property type="component" value="Unassembled WGS sequence"/>
</dbReference>
<feature type="transmembrane region" description="Helical" evidence="1">
    <location>
        <begin position="33"/>
        <end position="53"/>
    </location>
</feature>
<dbReference type="GeneID" id="19404061"/>
<dbReference type="RefSeq" id="XP_008031255.1">
    <property type="nucleotide sequence ID" value="XM_008033064.1"/>
</dbReference>
<feature type="transmembrane region" description="Helical" evidence="1">
    <location>
        <begin position="329"/>
        <end position="345"/>
    </location>
</feature>
<feature type="transmembrane region" description="Helical" evidence="1">
    <location>
        <begin position="365"/>
        <end position="383"/>
    </location>
</feature>